<reference evidence="3" key="1">
    <citation type="submission" date="2020-06" db="EMBL/GenBank/DDBJ databases">
        <authorList>
            <person name="Li T."/>
            <person name="Hu X."/>
            <person name="Zhang T."/>
            <person name="Song X."/>
            <person name="Zhang H."/>
            <person name="Dai N."/>
            <person name="Sheng W."/>
            <person name="Hou X."/>
            <person name="Wei L."/>
        </authorList>
    </citation>
    <scope>NUCLEOTIDE SEQUENCE</scope>
    <source>
        <strain evidence="3">3651</strain>
        <tissue evidence="3">Leaf</tissue>
    </source>
</reference>
<dbReference type="SUPFAM" id="SSF52540">
    <property type="entry name" value="P-loop containing nucleoside triphosphate hydrolases"/>
    <property type="match status" value="1"/>
</dbReference>
<sequence>METRASKLHARLMMEKAFLLILDDVWDSIDLDLVGIPAPEFHKGGKIILTTRFSHVCSHMTEVTLKIEVFNEEEAWNLFYKCAGEVATVRDVEATSKGYYKKNALDYPCNRCCWGILKGEENG</sequence>
<evidence type="ECO:0000259" key="2">
    <source>
        <dbReference type="Pfam" id="PF00931"/>
    </source>
</evidence>
<reference evidence="3" key="2">
    <citation type="journal article" date="2024" name="Plant">
        <title>Genomic evolution and insights into agronomic trait innovations of Sesamum species.</title>
        <authorList>
            <person name="Miao H."/>
            <person name="Wang L."/>
            <person name="Qu L."/>
            <person name="Liu H."/>
            <person name="Sun Y."/>
            <person name="Le M."/>
            <person name="Wang Q."/>
            <person name="Wei S."/>
            <person name="Zheng Y."/>
            <person name="Lin W."/>
            <person name="Duan Y."/>
            <person name="Cao H."/>
            <person name="Xiong S."/>
            <person name="Wang X."/>
            <person name="Wei L."/>
            <person name="Li C."/>
            <person name="Ma Q."/>
            <person name="Ju M."/>
            <person name="Zhao R."/>
            <person name="Li G."/>
            <person name="Mu C."/>
            <person name="Tian Q."/>
            <person name="Mei H."/>
            <person name="Zhang T."/>
            <person name="Gao T."/>
            <person name="Zhang H."/>
        </authorList>
    </citation>
    <scope>NUCLEOTIDE SEQUENCE</scope>
    <source>
        <strain evidence="3">3651</strain>
    </source>
</reference>
<dbReference type="PANTHER" id="PTHR36766">
    <property type="entry name" value="PLANT BROAD-SPECTRUM MILDEW RESISTANCE PROTEIN RPW8"/>
    <property type="match status" value="1"/>
</dbReference>
<gene>
    <name evidence="3" type="ORF">Salat_2869500</name>
</gene>
<dbReference type="Gene3D" id="3.40.50.300">
    <property type="entry name" value="P-loop containing nucleotide triphosphate hydrolases"/>
    <property type="match status" value="1"/>
</dbReference>
<dbReference type="InterPro" id="IPR002182">
    <property type="entry name" value="NB-ARC"/>
</dbReference>
<accession>A0AAE1XM89</accession>
<name>A0AAE1XM89_9LAMI</name>
<proteinExistence type="predicted"/>
<keyword evidence="4" id="KW-1185">Reference proteome</keyword>
<comment type="caution">
    <text evidence="3">The sequence shown here is derived from an EMBL/GenBank/DDBJ whole genome shotgun (WGS) entry which is preliminary data.</text>
</comment>
<evidence type="ECO:0000256" key="1">
    <source>
        <dbReference type="ARBA" id="ARBA00022821"/>
    </source>
</evidence>
<dbReference type="EMBL" id="JACGWO010000012">
    <property type="protein sequence ID" value="KAK4414565.1"/>
    <property type="molecule type" value="Genomic_DNA"/>
</dbReference>
<dbReference type="GO" id="GO:0043531">
    <property type="term" value="F:ADP binding"/>
    <property type="evidence" value="ECO:0007669"/>
    <property type="project" value="InterPro"/>
</dbReference>
<dbReference type="PANTHER" id="PTHR36766:SF58">
    <property type="entry name" value="NB-ARC DOMAIN-CONTAINING PROTEIN"/>
    <property type="match status" value="1"/>
</dbReference>
<protein>
    <submittedName>
        <fullName evidence="3">Disease resistance protein</fullName>
    </submittedName>
</protein>
<dbReference type="AlphaFoldDB" id="A0AAE1XM89"/>
<dbReference type="InterPro" id="IPR027417">
    <property type="entry name" value="P-loop_NTPase"/>
</dbReference>
<keyword evidence="1" id="KW-0611">Plant defense</keyword>
<evidence type="ECO:0000313" key="3">
    <source>
        <dbReference type="EMBL" id="KAK4414565.1"/>
    </source>
</evidence>
<dbReference type="Pfam" id="PF00931">
    <property type="entry name" value="NB-ARC"/>
    <property type="match status" value="1"/>
</dbReference>
<organism evidence="3 4">
    <name type="scientific">Sesamum alatum</name>
    <dbReference type="NCBI Taxonomy" id="300844"/>
    <lineage>
        <taxon>Eukaryota</taxon>
        <taxon>Viridiplantae</taxon>
        <taxon>Streptophyta</taxon>
        <taxon>Embryophyta</taxon>
        <taxon>Tracheophyta</taxon>
        <taxon>Spermatophyta</taxon>
        <taxon>Magnoliopsida</taxon>
        <taxon>eudicotyledons</taxon>
        <taxon>Gunneridae</taxon>
        <taxon>Pentapetalae</taxon>
        <taxon>asterids</taxon>
        <taxon>lamiids</taxon>
        <taxon>Lamiales</taxon>
        <taxon>Pedaliaceae</taxon>
        <taxon>Sesamum</taxon>
    </lineage>
</organism>
<dbReference type="GO" id="GO:0006952">
    <property type="term" value="P:defense response"/>
    <property type="evidence" value="ECO:0007669"/>
    <property type="project" value="UniProtKB-KW"/>
</dbReference>
<feature type="domain" description="NB-ARC" evidence="2">
    <location>
        <begin position="5"/>
        <end position="84"/>
    </location>
</feature>
<dbReference type="Proteomes" id="UP001293254">
    <property type="component" value="Unassembled WGS sequence"/>
</dbReference>
<evidence type="ECO:0000313" key="4">
    <source>
        <dbReference type="Proteomes" id="UP001293254"/>
    </source>
</evidence>